<dbReference type="EMBL" id="SPMZ01000027">
    <property type="protein sequence ID" value="NMQ19505.1"/>
    <property type="molecule type" value="Genomic_DNA"/>
</dbReference>
<keyword evidence="8" id="KW-0800">Toxin</keyword>
<evidence type="ECO:0000256" key="4">
    <source>
        <dbReference type="ARBA" id="ARBA00022723"/>
    </source>
</evidence>
<keyword evidence="2 8" id="KW-1277">Toxin-antitoxin system</keyword>
<dbReference type="InterPro" id="IPR022907">
    <property type="entry name" value="VapC_family"/>
</dbReference>
<comment type="cofactor">
    <cofactor evidence="1 8">
        <name>Mg(2+)</name>
        <dbReference type="ChEBI" id="CHEBI:18420"/>
    </cofactor>
</comment>
<organism evidence="10 11">
    <name type="scientific">Candidatus Competibacter phosphatis</name>
    <dbReference type="NCBI Taxonomy" id="221280"/>
    <lineage>
        <taxon>Bacteria</taxon>
        <taxon>Pseudomonadati</taxon>
        <taxon>Pseudomonadota</taxon>
        <taxon>Gammaproteobacteria</taxon>
        <taxon>Candidatus Competibacteraceae</taxon>
        <taxon>Candidatus Competibacter</taxon>
    </lineage>
</organism>
<dbReference type="CDD" id="cd09871">
    <property type="entry name" value="PIN_MtVapC28-VapC30-like"/>
    <property type="match status" value="1"/>
</dbReference>
<name>A0ABX1TM42_9GAMM</name>
<evidence type="ECO:0000313" key="10">
    <source>
        <dbReference type="EMBL" id="NMQ19505.1"/>
    </source>
</evidence>
<reference evidence="10 11" key="1">
    <citation type="submission" date="2019-03" db="EMBL/GenBank/DDBJ databases">
        <title>Metabolic reconstructions from genomes of highly enriched 'Candidatus Accumulibacter' and 'Candidatus Competibacter' bioreactor populations.</title>
        <authorList>
            <person name="Annavajhala M.K."/>
            <person name="Welles L."/>
            <person name="Abbas B."/>
            <person name="Sorokin D."/>
            <person name="Park H."/>
            <person name="Van Loosdrecht M."/>
            <person name="Chandran K."/>
        </authorList>
    </citation>
    <scope>NUCLEOTIDE SEQUENCE [LARGE SCALE GENOMIC DNA]</scope>
    <source>
        <strain evidence="10 11">SBR_G</strain>
    </source>
</reference>
<dbReference type="EC" id="3.1.-.-" evidence="8"/>
<dbReference type="PANTHER" id="PTHR33653">
    <property type="entry name" value="RIBONUCLEASE VAPC2"/>
    <property type="match status" value="1"/>
</dbReference>
<proteinExistence type="inferred from homology"/>
<keyword evidence="6 8" id="KW-0460">Magnesium</keyword>
<protein>
    <recommendedName>
        <fullName evidence="8">Ribonuclease VapC</fullName>
        <shortName evidence="8">RNase VapC</shortName>
        <ecNumber evidence="8">3.1.-.-</ecNumber>
    </recommendedName>
    <alternativeName>
        <fullName evidence="8">Toxin VapC</fullName>
    </alternativeName>
</protein>
<dbReference type="InterPro" id="IPR002716">
    <property type="entry name" value="PIN_dom"/>
</dbReference>
<evidence type="ECO:0000256" key="6">
    <source>
        <dbReference type="ARBA" id="ARBA00022842"/>
    </source>
</evidence>
<gene>
    <name evidence="8" type="primary">vapC</name>
    <name evidence="10" type="ORF">E4P82_10040</name>
</gene>
<dbReference type="InterPro" id="IPR050556">
    <property type="entry name" value="Type_II_TA_system_RNase"/>
</dbReference>
<feature type="binding site" evidence="8">
    <location>
        <position position="4"/>
    </location>
    <ligand>
        <name>Mg(2+)</name>
        <dbReference type="ChEBI" id="CHEBI:18420"/>
    </ligand>
</feature>
<feature type="binding site" evidence="8">
    <location>
        <position position="100"/>
    </location>
    <ligand>
        <name>Mg(2+)</name>
        <dbReference type="ChEBI" id="CHEBI:18420"/>
    </ligand>
</feature>
<keyword evidence="3 8" id="KW-0540">Nuclease</keyword>
<comment type="caution">
    <text evidence="10">The sequence shown here is derived from an EMBL/GenBank/DDBJ whole genome shotgun (WGS) entry which is preliminary data.</text>
</comment>
<evidence type="ECO:0000256" key="7">
    <source>
        <dbReference type="ARBA" id="ARBA00038093"/>
    </source>
</evidence>
<dbReference type="PANTHER" id="PTHR33653:SF1">
    <property type="entry name" value="RIBONUCLEASE VAPC2"/>
    <property type="match status" value="1"/>
</dbReference>
<comment type="similarity">
    <text evidence="7 8">Belongs to the PINc/VapC protein family.</text>
</comment>
<evidence type="ECO:0000256" key="2">
    <source>
        <dbReference type="ARBA" id="ARBA00022649"/>
    </source>
</evidence>
<evidence type="ECO:0000256" key="3">
    <source>
        <dbReference type="ARBA" id="ARBA00022722"/>
    </source>
</evidence>
<evidence type="ECO:0000256" key="5">
    <source>
        <dbReference type="ARBA" id="ARBA00022801"/>
    </source>
</evidence>
<keyword evidence="5 8" id="KW-0378">Hydrolase</keyword>
<evidence type="ECO:0000256" key="8">
    <source>
        <dbReference type="HAMAP-Rule" id="MF_00265"/>
    </source>
</evidence>
<feature type="domain" description="PIN" evidence="9">
    <location>
        <begin position="1"/>
        <end position="125"/>
    </location>
</feature>
<dbReference type="Pfam" id="PF01850">
    <property type="entry name" value="PIN"/>
    <property type="match status" value="1"/>
</dbReference>
<keyword evidence="4 8" id="KW-0479">Metal-binding</keyword>
<dbReference type="SUPFAM" id="SSF88723">
    <property type="entry name" value="PIN domain-like"/>
    <property type="match status" value="1"/>
</dbReference>
<evidence type="ECO:0000313" key="11">
    <source>
        <dbReference type="Proteomes" id="UP000760480"/>
    </source>
</evidence>
<evidence type="ECO:0000256" key="1">
    <source>
        <dbReference type="ARBA" id="ARBA00001946"/>
    </source>
</evidence>
<evidence type="ECO:0000259" key="9">
    <source>
        <dbReference type="Pfam" id="PF01850"/>
    </source>
</evidence>
<sequence length="134" mass="14542">MVVDTSAVVALLKSEPGWETLASRLHAAASRLLSVAGWVELSLVVAGRHGDAATLAFLDRFLQTAAIERRPVDEPQARLAREAFLRFGKGRHPAGLNFGDCFAYALARTLDAPLLFVGEDFARTDVRPALAIRE</sequence>
<keyword evidence="11" id="KW-1185">Reference proteome</keyword>
<dbReference type="InterPro" id="IPR029060">
    <property type="entry name" value="PIN-like_dom_sf"/>
</dbReference>
<dbReference type="HAMAP" id="MF_00265">
    <property type="entry name" value="VapC_Nob1"/>
    <property type="match status" value="1"/>
</dbReference>
<accession>A0ABX1TM42</accession>
<dbReference type="Proteomes" id="UP000760480">
    <property type="component" value="Unassembled WGS sequence"/>
</dbReference>
<comment type="function">
    <text evidence="8">Toxic component of a toxin-antitoxin (TA) system. An RNase.</text>
</comment>
<dbReference type="Gene3D" id="3.40.50.1010">
    <property type="entry name" value="5'-nuclease"/>
    <property type="match status" value="1"/>
</dbReference>